<protein>
    <submittedName>
        <fullName evidence="4">Thiopeptide-type bacteriocin biosynthesis protein</fullName>
    </submittedName>
</protein>
<dbReference type="InterPro" id="IPR023809">
    <property type="entry name" value="Thiopep_bacteriocin_synth_dom"/>
</dbReference>
<evidence type="ECO:0000259" key="3">
    <source>
        <dbReference type="Pfam" id="PF14028"/>
    </source>
</evidence>
<evidence type="ECO:0000313" key="5">
    <source>
        <dbReference type="Proteomes" id="UP000549971"/>
    </source>
</evidence>
<feature type="domain" description="Thiopeptide-type bacteriocin biosynthesis" evidence="3">
    <location>
        <begin position="690"/>
        <end position="928"/>
    </location>
</feature>
<name>A0A7W9MZF0_9ACTN</name>
<accession>A0A7W9MZF0</accession>
<dbReference type="Pfam" id="PF14028">
    <property type="entry name" value="Lant_dehydr_C"/>
    <property type="match status" value="1"/>
</dbReference>
<dbReference type="NCBIfam" id="TIGR03891">
    <property type="entry name" value="thiopep_ocin"/>
    <property type="match status" value="1"/>
</dbReference>
<feature type="region of interest" description="Disordered" evidence="1">
    <location>
        <begin position="327"/>
        <end position="348"/>
    </location>
</feature>
<reference evidence="4 5" key="1">
    <citation type="submission" date="2020-08" db="EMBL/GenBank/DDBJ databases">
        <title>Sequencing the genomes of 1000 actinobacteria strains.</title>
        <authorList>
            <person name="Klenk H.-P."/>
        </authorList>
    </citation>
    <scope>NUCLEOTIDE SEQUENCE [LARGE SCALE GENOMIC DNA]</scope>
    <source>
        <strain evidence="4 5">DSM 28967</strain>
    </source>
</reference>
<dbReference type="InterPro" id="IPR006827">
    <property type="entry name" value="Lant_deHydtase_N"/>
</dbReference>
<gene>
    <name evidence="4" type="ORF">HDA39_008071</name>
</gene>
<comment type="caution">
    <text evidence="4">The sequence shown here is derived from an EMBL/GenBank/DDBJ whole genome shotgun (WGS) entry which is preliminary data.</text>
</comment>
<evidence type="ECO:0000313" key="4">
    <source>
        <dbReference type="EMBL" id="MBB5841337.1"/>
    </source>
</evidence>
<dbReference type="Pfam" id="PF04738">
    <property type="entry name" value="Lant_dehydr_N"/>
    <property type="match status" value="1"/>
</dbReference>
<dbReference type="RefSeq" id="WP_184804513.1">
    <property type="nucleotide sequence ID" value="NZ_JACHMY010000001.1"/>
</dbReference>
<keyword evidence="5" id="KW-1185">Reference proteome</keyword>
<dbReference type="EMBL" id="JACHMY010000001">
    <property type="protein sequence ID" value="MBB5841337.1"/>
    <property type="molecule type" value="Genomic_DNA"/>
</dbReference>
<evidence type="ECO:0000256" key="1">
    <source>
        <dbReference type="SAM" id="MobiDB-lite"/>
    </source>
</evidence>
<organism evidence="4 5">
    <name type="scientific">Kribbella italica</name>
    <dbReference type="NCBI Taxonomy" id="1540520"/>
    <lineage>
        <taxon>Bacteria</taxon>
        <taxon>Bacillati</taxon>
        <taxon>Actinomycetota</taxon>
        <taxon>Actinomycetes</taxon>
        <taxon>Propionibacteriales</taxon>
        <taxon>Kribbellaceae</taxon>
        <taxon>Kribbella</taxon>
    </lineage>
</organism>
<sequence length="940" mass="103489">MDPAELTTEQLRASVAELSSDPLLREAIEVSSGSLARSLDRVAELDRSKLERALLSATRYRLRMGGRPTPFGLLAGVGLVEIGDAAKVAIGDHSVKVVQPDAGWLHQVTRDLLRDPDLRVRCAVVVNNLCEVRADRVVLTYLRQLDESGRSLSIANGPVVQAAMAAARQPIPYGVLHAQLLAAFEEGTPEHVDALLGQLIEREILLTDFDALGHDPLRPVVELLGAYAQAEVGQGLPVWRQLTHAMRAVAPADRPPVQVDLRADAEVVLPQDVLDEAARAGEVLWRLAPHGDALPNLKAYHHEFLERYGVDHVVGVRELLDPHLGLGAPSEYRQPPTERNKIPTPGNPYPAWRDELLGEVLDGGELRLTPELVDQLADDDDEVPPDSLDLCLQLLAESADAVTRGDFTLVAAGGAGAVSAGAMAGRFAELLDAQEQLAELQQTAPDGPHPVQLDFLPADPRFGNVLRVPRLLPDVLAVGTFPGPGALGIDQLVVGSNGERFLLFAPGIDRELQVVRPHMVNMATAAPNAARFVAGLALAGRRLWTPWHWGRLDALAQLPRVRHRRTVLALARWRAPRSLADETLSTKRWSDELSRWQDRHEVPDQLRISIADHHLDLDLRDPLHRRLLRDQLRRSRIVTEAPTTLGSLDVTAQHANELVVPLLSNRPRPAIRSTRAWSRPARRHQPGGEWLYAKVYALPDTQDSLLVRRVSGLVQQLPVSVDRWFFLRYKDPEAHLRLRIHGPSADILPVLHDWTTAAVEAGVIRSVVLDGYAPEIARYGGEDAMPVAERLFQADSVAVIDQLTLRAARQLDLPIETLVAVNCADLLASLGDWDWRRWVLDAFAIDLSNDVPPAVRREALPYLSGEVLPPGLLGPRREAAREYGVQIGIGTDEVQHQAIGAVLHLHANRLLGTDRTAEQRAYGLLRAAVRRQVGAREHRR</sequence>
<feature type="domain" description="Lantibiotic dehydratase N-terminal" evidence="2">
    <location>
        <begin position="21"/>
        <end position="628"/>
    </location>
</feature>
<proteinExistence type="predicted"/>
<dbReference type="AlphaFoldDB" id="A0A7W9MZF0"/>
<evidence type="ECO:0000259" key="2">
    <source>
        <dbReference type="Pfam" id="PF04738"/>
    </source>
</evidence>
<dbReference type="Proteomes" id="UP000549971">
    <property type="component" value="Unassembled WGS sequence"/>
</dbReference>